<proteinExistence type="predicted"/>
<dbReference type="Proteomes" id="UP000777438">
    <property type="component" value="Unassembled WGS sequence"/>
</dbReference>
<evidence type="ECO:0000259" key="3">
    <source>
        <dbReference type="Pfam" id="PF25053"/>
    </source>
</evidence>
<comment type="caution">
    <text evidence="4">The sequence shown here is derived from an EMBL/GenBank/DDBJ whole genome shotgun (WGS) entry which is preliminary data.</text>
</comment>
<keyword evidence="5" id="KW-1185">Reference proteome</keyword>
<evidence type="ECO:0008006" key="6">
    <source>
        <dbReference type="Google" id="ProtNLM"/>
    </source>
</evidence>
<dbReference type="PANTHER" id="PTHR10039:SF5">
    <property type="entry name" value="NACHT DOMAIN-CONTAINING PROTEIN"/>
    <property type="match status" value="1"/>
</dbReference>
<evidence type="ECO:0000259" key="2">
    <source>
        <dbReference type="Pfam" id="PF24883"/>
    </source>
</evidence>
<dbReference type="OrthoDB" id="443402at2759"/>
<evidence type="ECO:0000256" key="1">
    <source>
        <dbReference type="ARBA" id="ARBA00022737"/>
    </source>
</evidence>
<sequence length="1027" mass="115641">MAETFSLVAGILQVVDFGTKYVSTAHKLYKSGSDGVQSLADLQAFSNNLQAVLDTLRKHSQNDGGISESPDERALAKACAATLSEMLDTLRSIKIPSKGRKREAVVAATKVLWRKDKIDALQDRLNHYNQQLTLNLVLSLRMHATTSLQNQQQILDHLAARNNATTYGISLSKHGFGSAVIEHITRPLQESSRADRRLHLRQELINAVYDVERDGKASSKIYMSESHRDRLYDVYLASLSYPGIQDRELQISKAHQETFRWVFDDEKNDAANWSSIKDWLASDEQVYWITGKAGAGKSTLMKFITQPAETSRASADDEAHDEEEEEARCAKYLRNRTQEKPFTLASFYFWAAGSVEQKSTLGLFLTILAQLLRAHPEAIPFVSPSAWEALSLFNETPETFSLEEGQAMFHRAVMHIDSFTTPVLFIDGLDEFDGDHEGLISLLQSLVSKSSVKICVSSRPWVEFEKAFEHKPSLRLEDLTYSDIKNYIVSRFFADVSFQNLQQRDTSLTTALIEEVIVKASGVFLWVQLVVSSLLTGIRFGDRVIDLKRRLDLLPPDLEQLYERMLDSLDPFYRKHASEYFMIMKTSPEPPLALLLSFADEEDPVKFALGMENPIMTAEQIANRVNDIRLRVNSRCKGLLEMDRIAQRLDKPTLGTSRLRVRYLHKTVKDYIERAETQKRLERVSDDTHRKLLAATLATFKCIPIDESNDHDSRPPNIYLSPDPTLKEVTRLLLPNEAYLEIALNAVISNLMYHAARVRPEYALDVINLLDGFFKAVMSSHGHLPVPSRTYRLRPITGFERESMTHEDRLLCHAANFGVYEYVSAKAKKGCIIKGIPHSQARAVNRGLARLAPKLARLSPRLSFSITCDTYPLLLAPIEFSTPFDSFTIKTVETILGKGGNPNYPIYFADDPRSVKFASVWTVLIAVIVLAFAHQSPTSGNREILGKLSQLMISSGAVVSEATVADGIRCLIGRVVPIRVGVPNLRDGLENIPYKVAVKKAIYCALKRLKQDQGHSTLEIELEYMIN</sequence>
<keyword evidence="1" id="KW-0677">Repeat</keyword>
<dbReference type="Pfam" id="PF24883">
    <property type="entry name" value="NPHP3_N"/>
    <property type="match status" value="1"/>
</dbReference>
<dbReference type="AlphaFoldDB" id="A0A9P9ALA1"/>
<evidence type="ECO:0000313" key="4">
    <source>
        <dbReference type="EMBL" id="KAH6888463.1"/>
    </source>
</evidence>
<name>A0A9P9ALA1_9HYPO</name>
<evidence type="ECO:0000313" key="5">
    <source>
        <dbReference type="Proteomes" id="UP000777438"/>
    </source>
</evidence>
<accession>A0A9P9ALA1</accession>
<feature type="domain" description="DUF7791" evidence="3">
    <location>
        <begin position="568"/>
        <end position="709"/>
    </location>
</feature>
<dbReference type="PANTHER" id="PTHR10039">
    <property type="entry name" value="AMELOGENIN"/>
    <property type="match status" value="1"/>
</dbReference>
<organism evidence="4 5">
    <name type="scientific">Thelonectria olida</name>
    <dbReference type="NCBI Taxonomy" id="1576542"/>
    <lineage>
        <taxon>Eukaryota</taxon>
        <taxon>Fungi</taxon>
        <taxon>Dikarya</taxon>
        <taxon>Ascomycota</taxon>
        <taxon>Pezizomycotina</taxon>
        <taxon>Sordariomycetes</taxon>
        <taxon>Hypocreomycetidae</taxon>
        <taxon>Hypocreales</taxon>
        <taxon>Nectriaceae</taxon>
        <taxon>Thelonectria</taxon>
    </lineage>
</organism>
<protein>
    <recommendedName>
        <fullName evidence="6">NACHT domain-containing protein</fullName>
    </recommendedName>
</protein>
<dbReference type="InterPro" id="IPR056884">
    <property type="entry name" value="NPHP3-like_N"/>
</dbReference>
<dbReference type="SUPFAM" id="SSF52540">
    <property type="entry name" value="P-loop containing nucleoside triphosphate hydrolases"/>
    <property type="match status" value="1"/>
</dbReference>
<feature type="domain" description="Nephrocystin 3-like N-terminal" evidence="2">
    <location>
        <begin position="274"/>
        <end position="459"/>
    </location>
</feature>
<reference evidence="4 5" key="1">
    <citation type="journal article" date="2021" name="Nat. Commun.">
        <title>Genetic determinants of endophytism in the Arabidopsis root mycobiome.</title>
        <authorList>
            <person name="Mesny F."/>
            <person name="Miyauchi S."/>
            <person name="Thiergart T."/>
            <person name="Pickel B."/>
            <person name="Atanasova L."/>
            <person name="Karlsson M."/>
            <person name="Huettel B."/>
            <person name="Barry K.W."/>
            <person name="Haridas S."/>
            <person name="Chen C."/>
            <person name="Bauer D."/>
            <person name="Andreopoulos W."/>
            <person name="Pangilinan J."/>
            <person name="LaButti K."/>
            <person name="Riley R."/>
            <person name="Lipzen A."/>
            <person name="Clum A."/>
            <person name="Drula E."/>
            <person name="Henrissat B."/>
            <person name="Kohler A."/>
            <person name="Grigoriev I.V."/>
            <person name="Martin F.M."/>
            <person name="Hacquard S."/>
        </authorList>
    </citation>
    <scope>NUCLEOTIDE SEQUENCE [LARGE SCALE GENOMIC DNA]</scope>
    <source>
        <strain evidence="4 5">MPI-CAGE-CH-0241</strain>
    </source>
</reference>
<dbReference type="Gene3D" id="3.40.50.300">
    <property type="entry name" value="P-loop containing nucleotide triphosphate hydrolases"/>
    <property type="match status" value="1"/>
</dbReference>
<dbReference type="Pfam" id="PF25053">
    <property type="entry name" value="DUF7791"/>
    <property type="match status" value="1"/>
</dbReference>
<dbReference type="InterPro" id="IPR056693">
    <property type="entry name" value="DUF7791"/>
</dbReference>
<dbReference type="EMBL" id="JAGPYM010000012">
    <property type="protein sequence ID" value="KAH6888463.1"/>
    <property type="molecule type" value="Genomic_DNA"/>
</dbReference>
<dbReference type="InterPro" id="IPR027417">
    <property type="entry name" value="P-loop_NTPase"/>
</dbReference>
<gene>
    <name evidence="4" type="ORF">B0T10DRAFT_548925</name>
</gene>